<accession>A0ACC1HEW4</accession>
<comment type="caution">
    <text evidence="1">The sequence shown here is derived from an EMBL/GenBank/DDBJ whole genome shotgun (WGS) entry which is preliminary data.</text>
</comment>
<dbReference type="Proteomes" id="UP001145114">
    <property type="component" value="Unassembled WGS sequence"/>
</dbReference>
<evidence type="ECO:0000313" key="2">
    <source>
        <dbReference type="Proteomes" id="UP001145114"/>
    </source>
</evidence>
<dbReference type="EMBL" id="JAMZIH010008305">
    <property type="protein sequence ID" value="KAJ1672489.1"/>
    <property type="molecule type" value="Genomic_DNA"/>
</dbReference>
<protein>
    <submittedName>
        <fullName evidence="1">Uncharacterized protein</fullName>
    </submittedName>
</protein>
<reference evidence="1" key="1">
    <citation type="submission" date="2022-06" db="EMBL/GenBank/DDBJ databases">
        <title>Phylogenomic reconstructions and comparative analyses of Kickxellomycotina fungi.</title>
        <authorList>
            <person name="Reynolds N.K."/>
            <person name="Stajich J.E."/>
            <person name="Barry K."/>
            <person name="Grigoriev I.V."/>
            <person name="Crous P."/>
            <person name="Smith M.E."/>
        </authorList>
    </citation>
    <scope>NUCLEOTIDE SEQUENCE</scope>
    <source>
        <strain evidence="1">RSA 2271</strain>
    </source>
</reference>
<keyword evidence="2" id="KW-1185">Reference proteome</keyword>
<name>A0ACC1HEW4_9FUNG</name>
<organism evidence="1 2">
    <name type="scientific">Spiromyces aspiralis</name>
    <dbReference type="NCBI Taxonomy" id="68401"/>
    <lineage>
        <taxon>Eukaryota</taxon>
        <taxon>Fungi</taxon>
        <taxon>Fungi incertae sedis</taxon>
        <taxon>Zoopagomycota</taxon>
        <taxon>Kickxellomycotina</taxon>
        <taxon>Kickxellomycetes</taxon>
        <taxon>Kickxellales</taxon>
        <taxon>Kickxellaceae</taxon>
        <taxon>Spiromyces</taxon>
    </lineage>
</organism>
<evidence type="ECO:0000313" key="1">
    <source>
        <dbReference type="EMBL" id="KAJ1672489.1"/>
    </source>
</evidence>
<proteinExistence type="predicted"/>
<sequence length="103" mass="10863">MGGALCSRAAPKSKLHSVLVASAASGTTTRSIQSTSHAAERLRCLPRTVAEIKGSTAIGSSVTVHGWVRTVRIHKQVAFVEVSDGSMLKGIQVIADNPELVRR</sequence>
<gene>
    <name evidence="1" type="ORF">EV182_007075</name>
</gene>